<evidence type="ECO:0008006" key="3">
    <source>
        <dbReference type="Google" id="ProtNLM"/>
    </source>
</evidence>
<organism evidence="1 2">
    <name type="scientific">Agreia bicolorata</name>
    <dbReference type="NCBI Taxonomy" id="110935"/>
    <lineage>
        <taxon>Bacteria</taxon>
        <taxon>Bacillati</taxon>
        <taxon>Actinomycetota</taxon>
        <taxon>Actinomycetes</taxon>
        <taxon>Micrococcales</taxon>
        <taxon>Microbacteriaceae</taxon>
        <taxon>Agreia</taxon>
    </lineage>
</organism>
<evidence type="ECO:0000313" key="1">
    <source>
        <dbReference type="EMBL" id="KJC65432.1"/>
    </source>
</evidence>
<gene>
    <name evidence="1" type="ORF">TZ00_00695</name>
</gene>
<comment type="caution">
    <text evidence="1">The sequence shown here is derived from an EMBL/GenBank/DDBJ whole genome shotgun (WGS) entry which is preliminary data.</text>
</comment>
<sequence>MEPWFVAMWGMTSSSSPQMFPACGRRTLSTLRLVMPLSRSSLICKPLSKNRSREYVWSLSGSRWTLCASKARRLAEVRRRGRSCVTH</sequence>
<reference evidence="1 2" key="1">
    <citation type="journal article" date="2001" name="Int. J. Syst. Evol. Microbiol.">
        <title>Agreia bicolorata gen. nov., sp. nov., to accommodate actinobacteria isolated from narrow reed grass infected by the nematode Heteroanguina graminophila.</title>
        <authorList>
            <person name="Evtushenko L.I."/>
            <person name="Dorofeeva L.V."/>
            <person name="Dobrovolskaya T.G."/>
            <person name="Streshinskaya G.M."/>
            <person name="Subbotin S.A."/>
            <person name="Tiedje J.M."/>
        </authorList>
    </citation>
    <scope>NUCLEOTIDE SEQUENCE [LARGE SCALE GENOMIC DNA]</scope>
    <source>
        <strain evidence="1 2">VKM Ac-1804</strain>
    </source>
</reference>
<dbReference type="Proteomes" id="UP000032503">
    <property type="component" value="Unassembled WGS sequence"/>
</dbReference>
<accession>A0ABR5CII7</accession>
<name>A0ABR5CII7_9MICO</name>
<protein>
    <recommendedName>
        <fullName evidence="3">Secreted protein</fullName>
    </recommendedName>
</protein>
<keyword evidence="2" id="KW-1185">Reference proteome</keyword>
<evidence type="ECO:0000313" key="2">
    <source>
        <dbReference type="Proteomes" id="UP000032503"/>
    </source>
</evidence>
<proteinExistence type="predicted"/>
<dbReference type="EMBL" id="JYFC01000001">
    <property type="protein sequence ID" value="KJC65432.1"/>
    <property type="molecule type" value="Genomic_DNA"/>
</dbReference>